<dbReference type="PANTHER" id="PTHR43273">
    <property type="entry name" value="ANAEROBIC SULFATASE-MATURATING ENZYME HOMOLOG ASLB-RELATED"/>
    <property type="match status" value="1"/>
</dbReference>
<comment type="caution">
    <text evidence="9">The sequence shown here is derived from an EMBL/GenBank/DDBJ whole genome shotgun (WGS) entry which is preliminary data.</text>
</comment>
<feature type="domain" description="Radical SAM core" evidence="8">
    <location>
        <begin position="87"/>
        <end position="321"/>
    </location>
</feature>
<evidence type="ECO:0000256" key="7">
    <source>
        <dbReference type="ARBA" id="ARBA00023601"/>
    </source>
</evidence>
<proteinExistence type="inferred from homology"/>
<dbReference type="Pfam" id="PF04055">
    <property type="entry name" value="Radical_SAM"/>
    <property type="match status" value="1"/>
</dbReference>
<protein>
    <submittedName>
        <fullName evidence="9">His-Xaa-Ser system radical SAM maturase HxsB</fullName>
    </submittedName>
</protein>
<accession>A0A2H0LWG5</accession>
<keyword evidence="2" id="KW-0004">4Fe-4S</keyword>
<evidence type="ECO:0000313" key="10">
    <source>
        <dbReference type="Proteomes" id="UP000229641"/>
    </source>
</evidence>
<reference evidence="9 10" key="1">
    <citation type="submission" date="2017-09" db="EMBL/GenBank/DDBJ databases">
        <title>Depth-based differentiation of microbial function through sediment-hosted aquifers and enrichment of novel symbionts in the deep terrestrial subsurface.</title>
        <authorList>
            <person name="Probst A.J."/>
            <person name="Ladd B."/>
            <person name="Jarett J.K."/>
            <person name="Geller-Mcgrath D.E."/>
            <person name="Sieber C.M."/>
            <person name="Emerson J.B."/>
            <person name="Anantharaman K."/>
            <person name="Thomas B.C."/>
            <person name="Malmstrom R."/>
            <person name="Stieglmeier M."/>
            <person name="Klingl A."/>
            <person name="Woyke T."/>
            <person name="Ryan C.M."/>
            <person name="Banfield J.F."/>
        </authorList>
    </citation>
    <scope>NUCLEOTIDE SEQUENCE [LARGE SCALE GENOMIC DNA]</scope>
    <source>
        <strain evidence="9">CG11_big_fil_rev_8_21_14_0_20_42_13</strain>
    </source>
</reference>
<dbReference type="SFLD" id="SFLDS00029">
    <property type="entry name" value="Radical_SAM"/>
    <property type="match status" value="1"/>
</dbReference>
<comment type="cofactor">
    <cofactor evidence="1">
        <name>[4Fe-4S] cluster</name>
        <dbReference type="ChEBI" id="CHEBI:49883"/>
    </cofactor>
</comment>
<evidence type="ECO:0000256" key="6">
    <source>
        <dbReference type="ARBA" id="ARBA00023014"/>
    </source>
</evidence>
<dbReference type="PROSITE" id="PS01305">
    <property type="entry name" value="MOAA_NIFB_PQQE"/>
    <property type="match status" value="1"/>
</dbReference>
<keyword evidence="4" id="KW-0479">Metal-binding</keyword>
<dbReference type="SFLD" id="SFLDG01386">
    <property type="entry name" value="main_SPASM_domain-containing"/>
    <property type="match status" value="1"/>
</dbReference>
<dbReference type="EMBL" id="PCWA01000089">
    <property type="protein sequence ID" value="PIQ88738.1"/>
    <property type="molecule type" value="Genomic_DNA"/>
</dbReference>
<dbReference type="InterPro" id="IPR000385">
    <property type="entry name" value="MoaA_NifB_PqqE_Fe-S-bd_CS"/>
</dbReference>
<dbReference type="GO" id="GO:0046872">
    <property type="term" value="F:metal ion binding"/>
    <property type="evidence" value="ECO:0007669"/>
    <property type="project" value="UniProtKB-KW"/>
</dbReference>
<dbReference type="InterPro" id="IPR058240">
    <property type="entry name" value="rSAM_sf"/>
</dbReference>
<dbReference type="InterPro" id="IPR007197">
    <property type="entry name" value="rSAM"/>
</dbReference>
<evidence type="ECO:0000313" key="9">
    <source>
        <dbReference type="EMBL" id="PIQ88738.1"/>
    </source>
</evidence>
<dbReference type="SFLD" id="SFLDG01384">
    <property type="entry name" value="thioether_bond_formation_requi"/>
    <property type="match status" value="1"/>
</dbReference>
<dbReference type="Proteomes" id="UP000229641">
    <property type="component" value="Unassembled WGS sequence"/>
</dbReference>
<dbReference type="GO" id="GO:0016491">
    <property type="term" value="F:oxidoreductase activity"/>
    <property type="evidence" value="ECO:0007669"/>
    <property type="project" value="InterPro"/>
</dbReference>
<evidence type="ECO:0000256" key="5">
    <source>
        <dbReference type="ARBA" id="ARBA00023004"/>
    </source>
</evidence>
<dbReference type="GO" id="GO:0051539">
    <property type="term" value="F:4 iron, 4 sulfur cluster binding"/>
    <property type="evidence" value="ECO:0007669"/>
    <property type="project" value="UniProtKB-KW"/>
</dbReference>
<dbReference type="InterPro" id="IPR013785">
    <property type="entry name" value="Aldolase_TIM"/>
</dbReference>
<organism evidence="9 10">
    <name type="scientific">Candidatus Ghiorseimicrobium undicola</name>
    <dbReference type="NCBI Taxonomy" id="1974746"/>
    <lineage>
        <taxon>Bacteria</taxon>
        <taxon>Pseudomonadati</taxon>
        <taxon>Candidatus Omnitrophota</taxon>
        <taxon>Candidatus Ghiorseimicrobium</taxon>
    </lineage>
</organism>
<dbReference type="SFLD" id="SFLDG01067">
    <property type="entry name" value="SPASM/twitch_domain_containing"/>
    <property type="match status" value="1"/>
</dbReference>
<name>A0A2H0LWG5_9BACT</name>
<dbReference type="SUPFAM" id="SSF102114">
    <property type="entry name" value="Radical SAM enzymes"/>
    <property type="match status" value="1"/>
</dbReference>
<evidence type="ECO:0000256" key="1">
    <source>
        <dbReference type="ARBA" id="ARBA00001966"/>
    </source>
</evidence>
<dbReference type="CDD" id="cd01335">
    <property type="entry name" value="Radical_SAM"/>
    <property type="match status" value="1"/>
</dbReference>
<dbReference type="PROSITE" id="PS51918">
    <property type="entry name" value="RADICAL_SAM"/>
    <property type="match status" value="1"/>
</dbReference>
<keyword evidence="5" id="KW-0408">Iron</keyword>
<evidence type="ECO:0000256" key="4">
    <source>
        <dbReference type="ARBA" id="ARBA00022723"/>
    </source>
</evidence>
<dbReference type="AlphaFoldDB" id="A0A2H0LWG5"/>
<keyword evidence="6" id="KW-0411">Iron-sulfur</keyword>
<gene>
    <name evidence="9" type="primary">hxsB</name>
    <name evidence="9" type="ORF">COV72_06660</name>
</gene>
<keyword evidence="3" id="KW-0949">S-adenosyl-L-methionine</keyword>
<comment type="similarity">
    <text evidence="7">Belongs to the radical SAM superfamily. Anaerobic sulfatase-maturating enzyme family.</text>
</comment>
<evidence type="ECO:0000256" key="2">
    <source>
        <dbReference type="ARBA" id="ARBA00022485"/>
    </source>
</evidence>
<evidence type="ECO:0000259" key="8">
    <source>
        <dbReference type="PROSITE" id="PS51918"/>
    </source>
</evidence>
<evidence type="ECO:0000256" key="3">
    <source>
        <dbReference type="ARBA" id="ARBA00022691"/>
    </source>
</evidence>
<dbReference type="NCBIfam" id="TIGR03978">
    <property type="entry name" value="rSAM_paired_1"/>
    <property type="match status" value="1"/>
</dbReference>
<dbReference type="Gene3D" id="3.20.20.70">
    <property type="entry name" value="Aldolase class I"/>
    <property type="match status" value="1"/>
</dbReference>
<dbReference type="PANTHER" id="PTHR43273:SF3">
    <property type="entry name" value="ANAEROBIC SULFATASE-MATURATING ENZYME HOMOLOG ASLB-RELATED"/>
    <property type="match status" value="1"/>
</dbReference>
<dbReference type="InterPro" id="IPR024023">
    <property type="entry name" value="rSAM_paired_HxsB"/>
</dbReference>
<dbReference type="InterPro" id="IPR023867">
    <property type="entry name" value="Sulphatase_maturase_rSAM"/>
</dbReference>
<sequence length="472" mass="54426">MNMKQVKTRQDWGVLPYNSGRINGKYLVSNLLGNWDFLTSEEFKTLEQFKVKEDSSLFKRLHDKGLIIKDDNFPRSVTEFRRLQSHLFSDTSLHIAVVTTRCNFSCSYCQTHMKKPQDMDYNVATQLIKYLFDVRSQDVVLEFQGGEPLLNWDVLKFIIEHARKFNATNKNINISMVTNGLLLDEKKINFLIANDVSICISLDGPQNIHDRNRITNKHGGTYKQAAKAIAGLKNIYKQRKLNKPINLLPTITKYSLPFAEKIIDEYVKWGSEVIAVRPINKIGQAQESWEQIGYSPEEFNHFWAHAMDYILSLNKKGMKIRERMASVMLKKILRKENPGYVDLISPCGAGRSTLAYMPNGDIYPCDEARMAGDEMFKLGNVLKDAYEEVMKSTNLFCVCESSLAELWDYNSPYLPWMGTCPVLNYISQNNIVPKISQTGLYKIFHFQFEYIFKKILESKSNKAIFEGWAKEA</sequence>